<reference evidence="2" key="1">
    <citation type="submission" date="2020-04" db="EMBL/GenBank/DDBJ databases">
        <authorList>
            <person name="Alioto T."/>
            <person name="Alioto T."/>
            <person name="Gomez Garrido J."/>
        </authorList>
    </citation>
    <scope>NUCLEOTIDE SEQUENCE</scope>
    <source>
        <strain evidence="2">A484AB</strain>
    </source>
</reference>
<dbReference type="AlphaFoldDB" id="A0A6S7JAS9"/>
<name>A0A6S7JAS9_PARCT</name>
<comment type="caution">
    <text evidence="2">The sequence shown here is derived from an EMBL/GenBank/DDBJ whole genome shotgun (WGS) entry which is preliminary data.</text>
</comment>
<dbReference type="OrthoDB" id="7388703at2759"/>
<dbReference type="EMBL" id="CACRXK020016023">
    <property type="protein sequence ID" value="CAB4029226.1"/>
    <property type="molecule type" value="Genomic_DNA"/>
</dbReference>
<feature type="region of interest" description="Disordered" evidence="1">
    <location>
        <begin position="47"/>
        <end position="66"/>
    </location>
</feature>
<gene>
    <name evidence="2" type="ORF">PACLA_8A010647</name>
</gene>
<evidence type="ECO:0000313" key="2">
    <source>
        <dbReference type="EMBL" id="CAB4029226.1"/>
    </source>
</evidence>
<protein>
    <submittedName>
        <fullName evidence="2">Uncharacterized protein</fullName>
    </submittedName>
</protein>
<feature type="non-terminal residue" evidence="2">
    <location>
        <position position="461"/>
    </location>
</feature>
<accession>A0A6S7JAS9</accession>
<evidence type="ECO:0000313" key="3">
    <source>
        <dbReference type="Proteomes" id="UP001152795"/>
    </source>
</evidence>
<organism evidence="2 3">
    <name type="scientific">Paramuricea clavata</name>
    <name type="common">Red gorgonian</name>
    <name type="synonym">Violescent sea-whip</name>
    <dbReference type="NCBI Taxonomy" id="317549"/>
    <lineage>
        <taxon>Eukaryota</taxon>
        <taxon>Metazoa</taxon>
        <taxon>Cnidaria</taxon>
        <taxon>Anthozoa</taxon>
        <taxon>Octocorallia</taxon>
        <taxon>Malacalcyonacea</taxon>
        <taxon>Plexauridae</taxon>
        <taxon>Paramuricea</taxon>
    </lineage>
</organism>
<feature type="compositionally biased region" description="Polar residues" evidence="1">
    <location>
        <begin position="50"/>
        <end position="60"/>
    </location>
</feature>
<proteinExistence type="predicted"/>
<evidence type="ECO:0000256" key="1">
    <source>
        <dbReference type="SAM" id="MobiDB-lite"/>
    </source>
</evidence>
<sequence>MTQCCRCNGNGTCRSCICARNNRVCTNCKPGKDKRCENQNQIGNLPSLLQDGSTSHVNQHQEPESDENEVIISEHTPDYIPMQSPVFRWGEVEGEAFAQAIQESYKEVVHWRRNLFKTPSGQAGKSFVRELTRMFQAYADISSLESVALTATMVMPALLLQKPHPKSKAKEHTLYLNRRLKQWMNGDINGLLDEGRAIQKRLVRQSKQRSSDDTARVFAKLMMQGKVRAALRIISEDDRGCLTLDSCVAPDNPKTVRQVLLEKHPPNIPPVQSAILNGDCNMEPHPVIFDRIDGELIQNTAIKTEGAAGPSGLDAMAWRRLCTSFKSCSVGLCDALAAVARRICTSLVDPSSLTSFVGSRLIALDKCPGVRPVGIGEVARRIIGKAIVRVIGNEIQEATGPLQTCAGHLSGCEAAVHAMHQVFEDKDADGVILVDATNAFNCLNRQTALINIKHLCPALSK</sequence>
<keyword evidence="3" id="KW-1185">Reference proteome</keyword>
<dbReference type="Proteomes" id="UP001152795">
    <property type="component" value="Unassembled WGS sequence"/>
</dbReference>